<dbReference type="EMBL" id="KN880433">
    <property type="protein sequence ID" value="KIY73995.1"/>
    <property type="molecule type" value="Genomic_DNA"/>
</dbReference>
<feature type="non-terminal residue" evidence="3">
    <location>
        <position position="1"/>
    </location>
</feature>
<dbReference type="AlphaFoldDB" id="A0A0D7BUR9"/>
<dbReference type="OrthoDB" id="440566at2759"/>
<name>A0A0D7BUR9_9AGAR</name>
<feature type="compositionally biased region" description="Gly residues" evidence="2">
    <location>
        <begin position="218"/>
        <end position="237"/>
    </location>
</feature>
<evidence type="ECO:0000313" key="3">
    <source>
        <dbReference type="EMBL" id="KIY73995.1"/>
    </source>
</evidence>
<dbReference type="GO" id="GO:0005634">
    <property type="term" value="C:nucleus"/>
    <property type="evidence" value="ECO:0007669"/>
    <property type="project" value="TreeGrafter"/>
</dbReference>
<dbReference type="Proteomes" id="UP000054007">
    <property type="component" value="Unassembled WGS sequence"/>
</dbReference>
<feature type="region of interest" description="Disordered" evidence="2">
    <location>
        <begin position="144"/>
        <end position="260"/>
    </location>
</feature>
<feature type="compositionally biased region" description="Basic and acidic residues" evidence="2">
    <location>
        <begin position="187"/>
        <end position="209"/>
    </location>
</feature>
<evidence type="ECO:0000256" key="2">
    <source>
        <dbReference type="SAM" id="MobiDB-lite"/>
    </source>
</evidence>
<dbReference type="InterPro" id="IPR042534">
    <property type="entry name" value="SAP18_sf"/>
</dbReference>
<evidence type="ECO:0000313" key="4">
    <source>
        <dbReference type="Proteomes" id="UP000054007"/>
    </source>
</evidence>
<organism evidence="3 4">
    <name type="scientific">Cylindrobasidium torrendii FP15055 ss-10</name>
    <dbReference type="NCBI Taxonomy" id="1314674"/>
    <lineage>
        <taxon>Eukaryota</taxon>
        <taxon>Fungi</taxon>
        <taxon>Dikarya</taxon>
        <taxon>Basidiomycota</taxon>
        <taxon>Agaricomycotina</taxon>
        <taxon>Agaricomycetes</taxon>
        <taxon>Agaricomycetidae</taxon>
        <taxon>Agaricales</taxon>
        <taxon>Marasmiineae</taxon>
        <taxon>Physalacriaceae</taxon>
        <taxon>Cylindrobasidium</taxon>
    </lineage>
</organism>
<reference evidence="3 4" key="1">
    <citation type="journal article" date="2015" name="Fungal Genet. Biol.">
        <title>Evolution of novel wood decay mechanisms in Agaricales revealed by the genome sequences of Fistulina hepatica and Cylindrobasidium torrendii.</title>
        <authorList>
            <person name="Floudas D."/>
            <person name="Held B.W."/>
            <person name="Riley R."/>
            <person name="Nagy L.G."/>
            <person name="Koehler G."/>
            <person name="Ransdell A.S."/>
            <person name="Younus H."/>
            <person name="Chow J."/>
            <person name="Chiniquy J."/>
            <person name="Lipzen A."/>
            <person name="Tritt A."/>
            <person name="Sun H."/>
            <person name="Haridas S."/>
            <person name="LaButti K."/>
            <person name="Ohm R.A."/>
            <person name="Kues U."/>
            <person name="Blanchette R.A."/>
            <person name="Grigoriev I.V."/>
            <person name="Minto R.E."/>
            <person name="Hibbett D.S."/>
        </authorList>
    </citation>
    <scope>NUCLEOTIDE SEQUENCE [LARGE SCALE GENOMIC DNA]</scope>
    <source>
        <strain evidence="3 4">FP15055 ss-10</strain>
    </source>
</reference>
<gene>
    <name evidence="3" type="ORF">CYLTODRAFT_341112</name>
</gene>
<dbReference type="STRING" id="1314674.A0A0D7BUR9"/>
<keyword evidence="4" id="KW-1185">Reference proteome</keyword>
<dbReference type="Gene3D" id="3.10.20.550">
    <property type="entry name" value="ASAP complex, SAP18 subunit"/>
    <property type="match status" value="1"/>
</dbReference>
<dbReference type="Pfam" id="PF06487">
    <property type="entry name" value="SAP18"/>
    <property type="match status" value="1"/>
</dbReference>
<evidence type="ECO:0000256" key="1">
    <source>
        <dbReference type="ARBA" id="ARBA00009143"/>
    </source>
</evidence>
<protein>
    <recommendedName>
        <fullName evidence="5">Sin3 associated polypeptide p18-domain-containing protein</fullName>
    </recommendedName>
</protein>
<accession>A0A0D7BUR9</accession>
<proteinExistence type="inferred from homology"/>
<sequence>TCPFLIRTFLKVGAFHRLPQFEEGPLPTTDETQIFTWKDATLREVLTTIRDAAPHIAEYRHPLARYSFRTVFADASNHGHFTSKDLGQVYSRDILGEPGTLTSIAPKLLEDDNGPEPKEEKTLEELKLVPGDYLLVAVFLPKNVNAPSERGPPPPPPATLSRGGGHWRGESNGPNARGRGGRQPNGDFDRDRDRERDDDRIPPPRRGERGFSPPPRGTGWGPRGRGGGGGYRGGGGGRSRRSPSLSRSRSPPPRRSSRYD</sequence>
<dbReference type="PANTHER" id="PTHR13082:SF0">
    <property type="entry name" value="HISTONE DEACETYLASE COMPLEX SUBUNIT SAP18"/>
    <property type="match status" value="1"/>
</dbReference>
<evidence type="ECO:0008006" key="5">
    <source>
        <dbReference type="Google" id="ProtNLM"/>
    </source>
</evidence>
<comment type="similarity">
    <text evidence="1">Belongs to the SAP18 family.</text>
</comment>
<dbReference type="PANTHER" id="PTHR13082">
    <property type="entry name" value="SAP18"/>
    <property type="match status" value="1"/>
</dbReference>
<dbReference type="InterPro" id="IPR010516">
    <property type="entry name" value="SAP18"/>
</dbReference>